<evidence type="ECO:0000313" key="2">
    <source>
        <dbReference type="EMBL" id="CAE6506187.1"/>
    </source>
</evidence>
<protein>
    <submittedName>
        <fullName evidence="2">Uncharacterized protein</fullName>
    </submittedName>
</protein>
<comment type="caution">
    <text evidence="2">The sequence shown here is derived from an EMBL/GenBank/DDBJ whole genome shotgun (WGS) entry which is preliminary data.</text>
</comment>
<proteinExistence type="predicted"/>
<gene>
    <name evidence="2" type="ORF">RDB_LOCUS160037</name>
</gene>
<sequence>MPPDTNKRRKVKDKALARVSRSAPRFWSRSLAEDYQLAVLSPWQQYQRDIQDRRAERVFNTVAVLLLAKPQLPPTTTAPLPPMTTAPLPLMTTAPLPWNRPCTRHLRRYLTGRVLRSARFGLLCRTHRPRLRLRQQNIPPLLHQLLLARFETPGMVSGPTPPCVVSGAGPDTSGPVHTLLATRLLRKPNSRSANPPSLVCPTLGPSQRGHVRHRRLGVFELLENPEFSNP</sequence>
<name>A0A8H3HET2_9AGAM</name>
<dbReference type="Proteomes" id="UP000663888">
    <property type="component" value="Unassembled WGS sequence"/>
</dbReference>
<dbReference type="AlphaFoldDB" id="A0A8H3HET2"/>
<accession>A0A8H3HET2</accession>
<evidence type="ECO:0000256" key="1">
    <source>
        <dbReference type="SAM" id="MobiDB-lite"/>
    </source>
</evidence>
<feature type="region of interest" description="Disordered" evidence="1">
    <location>
        <begin position="187"/>
        <end position="206"/>
    </location>
</feature>
<organism evidence="2 3">
    <name type="scientific">Rhizoctonia solani</name>
    <dbReference type="NCBI Taxonomy" id="456999"/>
    <lineage>
        <taxon>Eukaryota</taxon>
        <taxon>Fungi</taxon>
        <taxon>Dikarya</taxon>
        <taxon>Basidiomycota</taxon>
        <taxon>Agaricomycotina</taxon>
        <taxon>Agaricomycetes</taxon>
        <taxon>Cantharellales</taxon>
        <taxon>Ceratobasidiaceae</taxon>
        <taxon>Rhizoctonia</taxon>
    </lineage>
</organism>
<dbReference type="EMBL" id="CAJMWX010001812">
    <property type="protein sequence ID" value="CAE6506187.1"/>
    <property type="molecule type" value="Genomic_DNA"/>
</dbReference>
<evidence type="ECO:0000313" key="3">
    <source>
        <dbReference type="Proteomes" id="UP000663888"/>
    </source>
</evidence>
<reference evidence="2" key="1">
    <citation type="submission" date="2021-01" db="EMBL/GenBank/DDBJ databases">
        <authorList>
            <person name="Kaushik A."/>
        </authorList>
    </citation>
    <scope>NUCLEOTIDE SEQUENCE</scope>
    <source>
        <strain evidence="2">AG4-R118</strain>
    </source>
</reference>